<dbReference type="SUPFAM" id="SSF53850">
    <property type="entry name" value="Periplasmic binding protein-like II"/>
    <property type="match status" value="1"/>
</dbReference>
<keyword evidence="3" id="KW-1185">Reference proteome</keyword>
<evidence type="ECO:0000256" key="1">
    <source>
        <dbReference type="SAM" id="SignalP"/>
    </source>
</evidence>
<sequence length="261" mass="27474">MNFSLQTCAKAIVLSALLCAAGARADDIKVLTTGILKGAFTPIATEFERQTGHKVTMSWGPSSGNSPEASPVRVRSGEALDVLIMVDTGMDDLVRTGHFVPQQRRNVAVSGIGVAVKAGHPLPDISTTAAFRSALLAAKSVGYSEGASGMHFIKVVVPQLGLTEAMASRGHVVLGRRFVGEELADDVVELGIQQLSELKLEPGITVVGPLPNELQKLSVVSAAVSSKAKAPEAGRQFLDFLDTPFAHKAIRDSGLDLPKVR</sequence>
<feature type="chain" id="PRO_5046768084" evidence="1">
    <location>
        <begin position="26"/>
        <end position="261"/>
    </location>
</feature>
<comment type="caution">
    <text evidence="2">The sequence shown here is derived from an EMBL/GenBank/DDBJ whole genome shotgun (WGS) entry which is preliminary data.</text>
</comment>
<name>A0ABP3VUI8_9BURK</name>
<gene>
    <name evidence="2" type="ORF">GCM10009107_61250</name>
</gene>
<organism evidence="2 3">
    <name type="scientific">Ideonella azotifigens</name>
    <dbReference type="NCBI Taxonomy" id="513160"/>
    <lineage>
        <taxon>Bacteria</taxon>
        <taxon>Pseudomonadati</taxon>
        <taxon>Pseudomonadota</taxon>
        <taxon>Betaproteobacteria</taxon>
        <taxon>Burkholderiales</taxon>
        <taxon>Sphaerotilaceae</taxon>
        <taxon>Ideonella</taxon>
    </lineage>
</organism>
<evidence type="ECO:0000313" key="2">
    <source>
        <dbReference type="EMBL" id="GAA0769890.1"/>
    </source>
</evidence>
<reference evidence="3" key="1">
    <citation type="journal article" date="2019" name="Int. J. Syst. Evol. Microbiol.">
        <title>The Global Catalogue of Microorganisms (GCM) 10K type strain sequencing project: providing services to taxonomists for standard genome sequencing and annotation.</title>
        <authorList>
            <consortium name="The Broad Institute Genomics Platform"/>
            <consortium name="The Broad Institute Genome Sequencing Center for Infectious Disease"/>
            <person name="Wu L."/>
            <person name="Ma J."/>
        </authorList>
    </citation>
    <scope>NUCLEOTIDE SEQUENCE [LARGE SCALE GENOMIC DNA]</scope>
    <source>
        <strain evidence="3">JCM 15503</strain>
    </source>
</reference>
<dbReference type="Gene3D" id="3.40.190.10">
    <property type="entry name" value="Periplasmic binding protein-like II"/>
    <property type="match status" value="2"/>
</dbReference>
<dbReference type="Pfam" id="PF13531">
    <property type="entry name" value="SBP_bac_11"/>
    <property type="match status" value="1"/>
</dbReference>
<dbReference type="PANTHER" id="PTHR30632:SF11">
    <property type="entry name" value="BLR4797 PROTEIN"/>
    <property type="match status" value="1"/>
</dbReference>
<dbReference type="EMBL" id="BAAAEW010000047">
    <property type="protein sequence ID" value="GAA0769890.1"/>
    <property type="molecule type" value="Genomic_DNA"/>
</dbReference>
<dbReference type="InterPro" id="IPR050682">
    <property type="entry name" value="ModA/WtpA"/>
</dbReference>
<dbReference type="PANTHER" id="PTHR30632">
    <property type="entry name" value="MOLYBDATE-BINDING PERIPLASMIC PROTEIN"/>
    <property type="match status" value="1"/>
</dbReference>
<accession>A0ABP3VUI8</accession>
<protein>
    <submittedName>
        <fullName evidence="2">Substrate-binding domain-containing protein</fullName>
    </submittedName>
</protein>
<feature type="signal peptide" evidence="1">
    <location>
        <begin position="1"/>
        <end position="25"/>
    </location>
</feature>
<proteinExistence type="predicted"/>
<dbReference type="RefSeq" id="WP_141289051.1">
    <property type="nucleotide sequence ID" value="NZ_BAAAEW010000047.1"/>
</dbReference>
<evidence type="ECO:0000313" key="3">
    <source>
        <dbReference type="Proteomes" id="UP001500279"/>
    </source>
</evidence>
<keyword evidence="1" id="KW-0732">Signal</keyword>
<dbReference type="Proteomes" id="UP001500279">
    <property type="component" value="Unassembled WGS sequence"/>
</dbReference>